<name>A0A6B1DQ04_9CHLR</name>
<dbReference type="PANTHER" id="PTHR30290">
    <property type="entry name" value="PERIPLASMIC BINDING COMPONENT OF ABC TRANSPORTER"/>
    <property type="match status" value="1"/>
</dbReference>
<comment type="similarity">
    <text evidence="1">Belongs to the bacterial solute-binding protein 5 family.</text>
</comment>
<dbReference type="GO" id="GO:1904680">
    <property type="term" value="F:peptide transmembrane transporter activity"/>
    <property type="evidence" value="ECO:0007669"/>
    <property type="project" value="TreeGrafter"/>
</dbReference>
<dbReference type="Pfam" id="PF00496">
    <property type="entry name" value="SBP_bac_5"/>
    <property type="match status" value="1"/>
</dbReference>
<reference evidence="6" key="1">
    <citation type="submission" date="2019-09" db="EMBL/GenBank/DDBJ databases">
        <title>Characterisation of the sponge microbiome using genome-centric metagenomics.</title>
        <authorList>
            <person name="Engelberts J.P."/>
            <person name="Robbins S.J."/>
            <person name="De Goeij J.M."/>
            <person name="Aranda M."/>
            <person name="Bell S.C."/>
            <person name="Webster N.S."/>
        </authorList>
    </citation>
    <scope>NUCLEOTIDE SEQUENCE</scope>
    <source>
        <strain evidence="6">SB0662_bin_9</strain>
    </source>
</reference>
<dbReference type="SUPFAM" id="SSF53850">
    <property type="entry name" value="Periplasmic binding protein-like II"/>
    <property type="match status" value="1"/>
</dbReference>
<evidence type="ECO:0000256" key="1">
    <source>
        <dbReference type="ARBA" id="ARBA00005695"/>
    </source>
</evidence>
<feature type="signal peptide" evidence="4">
    <location>
        <begin position="1"/>
        <end position="29"/>
    </location>
</feature>
<accession>A0A6B1DQ04</accession>
<evidence type="ECO:0000313" key="6">
    <source>
        <dbReference type="EMBL" id="MYD89660.1"/>
    </source>
</evidence>
<dbReference type="InterPro" id="IPR039424">
    <property type="entry name" value="SBP_5"/>
</dbReference>
<dbReference type="EMBL" id="VXPY01000031">
    <property type="protein sequence ID" value="MYD89660.1"/>
    <property type="molecule type" value="Genomic_DNA"/>
</dbReference>
<keyword evidence="3 4" id="KW-0732">Signal</keyword>
<dbReference type="GO" id="GO:0015833">
    <property type="term" value="P:peptide transport"/>
    <property type="evidence" value="ECO:0007669"/>
    <property type="project" value="TreeGrafter"/>
</dbReference>
<evidence type="ECO:0000256" key="4">
    <source>
        <dbReference type="SAM" id="SignalP"/>
    </source>
</evidence>
<evidence type="ECO:0000256" key="3">
    <source>
        <dbReference type="ARBA" id="ARBA00022729"/>
    </source>
</evidence>
<dbReference type="CDD" id="cd00995">
    <property type="entry name" value="PBP2_NikA_DppA_OppA_like"/>
    <property type="match status" value="1"/>
</dbReference>
<evidence type="ECO:0000259" key="5">
    <source>
        <dbReference type="Pfam" id="PF00496"/>
    </source>
</evidence>
<keyword evidence="2" id="KW-0813">Transport</keyword>
<comment type="caution">
    <text evidence="6">The sequence shown here is derived from an EMBL/GenBank/DDBJ whole genome shotgun (WGS) entry which is preliminary data.</text>
</comment>
<gene>
    <name evidence="6" type="ORF">F4Y08_04860</name>
</gene>
<dbReference type="PANTHER" id="PTHR30290:SF9">
    <property type="entry name" value="OLIGOPEPTIDE-BINDING PROTEIN APPA"/>
    <property type="match status" value="1"/>
</dbReference>
<feature type="domain" description="Solute-binding protein family 5" evidence="5">
    <location>
        <begin position="91"/>
        <end position="422"/>
    </location>
</feature>
<protein>
    <submittedName>
        <fullName evidence="6">ABC transporter substrate-binding protein</fullName>
    </submittedName>
</protein>
<evidence type="ECO:0000256" key="2">
    <source>
        <dbReference type="ARBA" id="ARBA00022448"/>
    </source>
</evidence>
<dbReference type="InterPro" id="IPR000914">
    <property type="entry name" value="SBP_5_dom"/>
</dbReference>
<dbReference type="PROSITE" id="PS51257">
    <property type="entry name" value="PROKAR_LIPOPROTEIN"/>
    <property type="match status" value="1"/>
</dbReference>
<feature type="chain" id="PRO_5025686801" evidence="4">
    <location>
        <begin position="30"/>
        <end position="544"/>
    </location>
</feature>
<organism evidence="6">
    <name type="scientific">Caldilineaceae bacterium SB0662_bin_9</name>
    <dbReference type="NCBI Taxonomy" id="2605258"/>
    <lineage>
        <taxon>Bacteria</taxon>
        <taxon>Bacillati</taxon>
        <taxon>Chloroflexota</taxon>
        <taxon>Caldilineae</taxon>
        <taxon>Caldilineales</taxon>
        <taxon>Caldilineaceae</taxon>
    </lineage>
</organism>
<dbReference type="AlphaFoldDB" id="A0A6B1DQ04"/>
<dbReference type="Gene3D" id="3.40.190.10">
    <property type="entry name" value="Periplasmic binding protein-like II"/>
    <property type="match status" value="1"/>
</dbReference>
<dbReference type="Gene3D" id="3.10.105.10">
    <property type="entry name" value="Dipeptide-binding Protein, Domain 3"/>
    <property type="match status" value="1"/>
</dbReference>
<proteinExistence type="inferred from homology"/>
<sequence>MTCRYLSPLRIGLLAALLLALAAASVACAPAPPTEEMASDMEEGPQTGGTLVVGTTDDIINFDAFSLGFVSYPMQNQCYDSLILYDKRLNIMPRLATAWETNAEGTSVTLTLRDDVVWHNGRAFVADDVVQNIDRALVPDTGSNVHGMVQTVTGATANGEHSVTIDFAAPTPNMFDILNVMRIMAPESFDSLANSCIGTGPFKLKEWIPGDVLTFTRNEDYWEEGRPYLDEVSFKPFDDLEALVTALETGIIDAAIAIPPKDYQRLLDAGIAVEFGQGGLLYSITVNPPDPDQPEGALSDKRVRQAVCWSIDRDAIVDQALFGVGGATVVPFPDYSVAYFEELADHYSFDLDAAAALLDEAGWVDTDGDGVRDKDGVKLVLNTITIQAFPETTDIGTILEADMATIGVEIDVEPLDSATYGPRHLGTPETNGSAVFDLDVTFVGRQHLDPMGLFDNSPFRPRSSPIFPHGDFPEGYVEQLAIAGSTFDRETRRAAFLQVGEIMLDSCIDIPISWKYTLFARQANVHGLDWTVNDELIAGNTWVE</sequence>